<evidence type="ECO:0000313" key="2">
    <source>
        <dbReference type="Proteomes" id="UP000789901"/>
    </source>
</evidence>
<dbReference type="EMBL" id="CAJVQB010022689">
    <property type="protein sequence ID" value="CAG8800151.1"/>
    <property type="molecule type" value="Genomic_DNA"/>
</dbReference>
<protein>
    <submittedName>
        <fullName evidence="1">7818_t:CDS:1</fullName>
    </submittedName>
</protein>
<keyword evidence="2" id="KW-1185">Reference proteome</keyword>
<sequence>IMLTCRYIRDISHSRTQVTLKGLAYTVDSVQNVRESCDTK</sequence>
<dbReference type="Proteomes" id="UP000789901">
    <property type="component" value="Unassembled WGS sequence"/>
</dbReference>
<reference evidence="1 2" key="1">
    <citation type="submission" date="2021-06" db="EMBL/GenBank/DDBJ databases">
        <authorList>
            <person name="Kallberg Y."/>
            <person name="Tangrot J."/>
            <person name="Rosling A."/>
        </authorList>
    </citation>
    <scope>NUCLEOTIDE SEQUENCE [LARGE SCALE GENOMIC DNA]</scope>
    <source>
        <strain evidence="1 2">120-4 pot B 10/14</strain>
    </source>
</reference>
<proteinExistence type="predicted"/>
<name>A0ABN7VUM0_GIGMA</name>
<accession>A0ABN7VUM0</accession>
<organism evidence="1 2">
    <name type="scientific">Gigaspora margarita</name>
    <dbReference type="NCBI Taxonomy" id="4874"/>
    <lineage>
        <taxon>Eukaryota</taxon>
        <taxon>Fungi</taxon>
        <taxon>Fungi incertae sedis</taxon>
        <taxon>Mucoromycota</taxon>
        <taxon>Glomeromycotina</taxon>
        <taxon>Glomeromycetes</taxon>
        <taxon>Diversisporales</taxon>
        <taxon>Gigasporaceae</taxon>
        <taxon>Gigaspora</taxon>
    </lineage>
</organism>
<comment type="caution">
    <text evidence="1">The sequence shown here is derived from an EMBL/GenBank/DDBJ whole genome shotgun (WGS) entry which is preliminary data.</text>
</comment>
<gene>
    <name evidence="1" type="ORF">GMARGA_LOCUS22918</name>
</gene>
<evidence type="ECO:0000313" key="1">
    <source>
        <dbReference type="EMBL" id="CAG8800151.1"/>
    </source>
</evidence>
<feature type="non-terminal residue" evidence="1">
    <location>
        <position position="1"/>
    </location>
</feature>